<keyword evidence="6" id="KW-0132">Cell division</keyword>
<dbReference type="SUPFAM" id="SSF46938">
    <property type="entry name" value="CRAL/TRIO N-terminal domain"/>
    <property type="match status" value="1"/>
</dbReference>
<evidence type="ECO:0000313" key="13">
    <source>
        <dbReference type="EMBL" id="ONK65749.1"/>
    </source>
</evidence>
<keyword evidence="14" id="KW-1185">Reference proteome</keyword>
<dbReference type="Pfam" id="PF00650">
    <property type="entry name" value="CRAL_TRIO"/>
    <property type="match status" value="1"/>
</dbReference>
<keyword evidence="8" id="KW-0472">Membrane</keyword>
<proteinExistence type="inferred from homology"/>
<reference evidence="14" key="1">
    <citation type="journal article" date="2017" name="Nat. Commun.">
        <title>The asparagus genome sheds light on the origin and evolution of a young Y chromosome.</title>
        <authorList>
            <person name="Harkess A."/>
            <person name="Zhou J."/>
            <person name="Xu C."/>
            <person name="Bowers J.E."/>
            <person name="Van der Hulst R."/>
            <person name="Ayyampalayam S."/>
            <person name="Mercati F."/>
            <person name="Riccardi P."/>
            <person name="McKain M.R."/>
            <person name="Kakrana A."/>
            <person name="Tang H."/>
            <person name="Ray J."/>
            <person name="Groenendijk J."/>
            <person name="Arikit S."/>
            <person name="Mathioni S.M."/>
            <person name="Nakano M."/>
            <person name="Shan H."/>
            <person name="Telgmann-Rauber A."/>
            <person name="Kanno A."/>
            <person name="Yue Z."/>
            <person name="Chen H."/>
            <person name="Li W."/>
            <person name="Chen Y."/>
            <person name="Xu X."/>
            <person name="Zhang Y."/>
            <person name="Luo S."/>
            <person name="Chen H."/>
            <person name="Gao J."/>
            <person name="Mao Z."/>
            <person name="Pires J.C."/>
            <person name="Luo M."/>
            <person name="Kudrna D."/>
            <person name="Wing R.A."/>
            <person name="Meyers B.C."/>
            <person name="Yi K."/>
            <person name="Kong H."/>
            <person name="Lavrijsen P."/>
            <person name="Sunseri F."/>
            <person name="Falavigna A."/>
            <person name="Ye Y."/>
            <person name="Leebens-Mack J.H."/>
            <person name="Chen G."/>
        </authorList>
    </citation>
    <scope>NUCLEOTIDE SEQUENCE [LARGE SCALE GENOMIC DNA]</scope>
    <source>
        <strain evidence="14">cv. DH0086</strain>
    </source>
</reference>
<dbReference type="GO" id="GO:0016020">
    <property type="term" value="C:membrane"/>
    <property type="evidence" value="ECO:0007669"/>
    <property type="project" value="UniProtKB-SubCell"/>
</dbReference>
<dbReference type="Gene3D" id="3.40.525.10">
    <property type="entry name" value="CRAL-TRIO lipid binding domain"/>
    <property type="match status" value="1"/>
</dbReference>
<dbReference type="PROSITE" id="PS50866">
    <property type="entry name" value="GOLD"/>
    <property type="match status" value="1"/>
</dbReference>
<evidence type="ECO:0000256" key="3">
    <source>
        <dbReference type="ARBA" id="ARBA00007155"/>
    </source>
</evidence>
<keyword evidence="9" id="KW-0131">Cell cycle</keyword>
<dbReference type="InterPro" id="IPR044834">
    <property type="entry name" value="PATL"/>
</dbReference>
<dbReference type="EMBL" id="CM007386">
    <property type="protein sequence ID" value="ONK65749.1"/>
    <property type="molecule type" value="Genomic_DNA"/>
</dbReference>
<keyword evidence="5" id="KW-0963">Cytoplasm</keyword>
<dbReference type="InterPro" id="IPR009038">
    <property type="entry name" value="GOLD_dom"/>
</dbReference>
<dbReference type="Gramene" id="ONK65749">
    <property type="protein sequence ID" value="ONK65749"/>
    <property type="gene ID" value="A4U43_C06F530"/>
</dbReference>
<feature type="compositionally biased region" description="Basic and acidic residues" evidence="10">
    <location>
        <begin position="149"/>
        <end position="162"/>
    </location>
</feature>
<feature type="region of interest" description="Disordered" evidence="10">
    <location>
        <begin position="136"/>
        <end position="164"/>
    </location>
</feature>
<gene>
    <name evidence="13" type="ORF">A4U43_C06F530</name>
</gene>
<dbReference type="InterPro" id="IPR001251">
    <property type="entry name" value="CRAL-TRIO_dom"/>
</dbReference>
<evidence type="ECO:0008006" key="15">
    <source>
        <dbReference type="Google" id="ProtNLM"/>
    </source>
</evidence>
<name>A0A5P1ELS8_ASPOF</name>
<evidence type="ECO:0000256" key="8">
    <source>
        <dbReference type="ARBA" id="ARBA00023136"/>
    </source>
</evidence>
<dbReference type="GO" id="GO:0008289">
    <property type="term" value="F:lipid binding"/>
    <property type="evidence" value="ECO:0007669"/>
    <property type="project" value="UniProtKB-KW"/>
</dbReference>
<comment type="similarity">
    <text evidence="3">Belongs to the patellin family.</text>
</comment>
<organism evidence="13 14">
    <name type="scientific">Asparagus officinalis</name>
    <name type="common">Garden asparagus</name>
    <dbReference type="NCBI Taxonomy" id="4686"/>
    <lineage>
        <taxon>Eukaryota</taxon>
        <taxon>Viridiplantae</taxon>
        <taxon>Streptophyta</taxon>
        <taxon>Embryophyta</taxon>
        <taxon>Tracheophyta</taxon>
        <taxon>Spermatophyta</taxon>
        <taxon>Magnoliopsida</taxon>
        <taxon>Liliopsida</taxon>
        <taxon>Asparagales</taxon>
        <taxon>Asparagaceae</taxon>
        <taxon>Asparagoideae</taxon>
        <taxon>Asparagus</taxon>
    </lineage>
</organism>
<keyword evidence="4" id="KW-0813">Transport</keyword>
<sequence length="513" mass="58415">MTVEVKSEKSESTQAEEVSDSPKAGPVKATGDPLKEQEAEEEKPNSSMEEEESEEQPNPSIEEKKSEEPILDSEVKKPEDEPKPEESSDSAKVIEKSSSFKEESNFLSDLKELEKKALIELKAKLEEAILEKKLFKNEEAEPEETQEENEGKKSSEEIDKDPSLWGVPLLPSKNNASTDVILLKFLQAREFKVKESFEMLQNTLKWRKDESIDSVVDETELGSDFERACYMDGCDREGHPVCYNIPAVFKDEEFCKKALGSEEGRKKFLRWRIQVMEKEIQKLDLRPGGVCNLLQVTDLKDSVGVSKKELRDTMKQALQTLQDNYPEFVSRNIFINVPFWYYAFHALISPFFTQRTKSKFVFARPANATETLLKYIPAEAVPIRYGGFKRDNDTEFSVEDGAVSELTLKSGSTETIEFPAPEVGTTLIWDLSVLGWEVTYKGEFVPTDEGSYTVIIQKGKKMGPQEETVRNSFTSSEPGKVVVTIENKTYKKKRALYRYKAKSSRLDRSDPRE</sequence>
<dbReference type="Pfam" id="PF25099">
    <property type="entry name" value="GOLD_PATL1_C"/>
    <property type="match status" value="1"/>
</dbReference>
<evidence type="ECO:0000313" key="14">
    <source>
        <dbReference type="Proteomes" id="UP000243459"/>
    </source>
</evidence>
<dbReference type="OMA" id="FINAPFW"/>
<keyword evidence="7" id="KW-0446">Lipid-binding</keyword>
<dbReference type="GO" id="GO:0051301">
    <property type="term" value="P:cell division"/>
    <property type="evidence" value="ECO:0007669"/>
    <property type="project" value="UniProtKB-KW"/>
</dbReference>
<dbReference type="CDD" id="cd00170">
    <property type="entry name" value="SEC14"/>
    <property type="match status" value="1"/>
</dbReference>
<evidence type="ECO:0000259" key="12">
    <source>
        <dbReference type="PROSITE" id="PS50866"/>
    </source>
</evidence>
<dbReference type="GO" id="GO:0071365">
    <property type="term" value="P:cellular response to auxin stimulus"/>
    <property type="evidence" value="ECO:0007669"/>
    <property type="project" value="EnsemblPlants"/>
</dbReference>
<evidence type="ECO:0000256" key="4">
    <source>
        <dbReference type="ARBA" id="ARBA00022448"/>
    </source>
</evidence>
<evidence type="ECO:0000256" key="5">
    <source>
        <dbReference type="ARBA" id="ARBA00022490"/>
    </source>
</evidence>
<evidence type="ECO:0000256" key="6">
    <source>
        <dbReference type="ARBA" id="ARBA00022618"/>
    </source>
</evidence>
<dbReference type="GO" id="GO:1901703">
    <property type="term" value="P:protein localization involved in auxin polar transport"/>
    <property type="evidence" value="ECO:0007669"/>
    <property type="project" value="EnsemblPlants"/>
</dbReference>
<evidence type="ECO:0000256" key="2">
    <source>
        <dbReference type="ARBA" id="ARBA00004496"/>
    </source>
</evidence>
<dbReference type="SMART" id="SM01100">
    <property type="entry name" value="CRAL_TRIO_N"/>
    <property type="match status" value="1"/>
</dbReference>
<evidence type="ECO:0000256" key="10">
    <source>
        <dbReference type="SAM" id="MobiDB-lite"/>
    </source>
</evidence>
<feature type="domain" description="CRAL-TRIO" evidence="11">
    <location>
        <begin position="218"/>
        <end position="393"/>
    </location>
</feature>
<feature type="region of interest" description="Disordered" evidence="10">
    <location>
        <begin position="1"/>
        <end position="106"/>
    </location>
</feature>
<feature type="compositionally biased region" description="Basic and acidic residues" evidence="10">
    <location>
        <begin position="1"/>
        <end position="11"/>
    </location>
</feature>
<comment type="subcellular location">
    <subcellularLocation>
        <location evidence="2">Cytoplasm</location>
    </subcellularLocation>
    <subcellularLocation>
        <location evidence="1">Membrane</location>
    </subcellularLocation>
</comment>
<dbReference type="AlphaFoldDB" id="A0A5P1ELS8"/>
<evidence type="ECO:0000256" key="9">
    <source>
        <dbReference type="ARBA" id="ARBA00023306"/>
    </source>
</evidence>
<dbReference type="OrthoDB" id="75724at2759"/>
<dbReference type="PROSITE" id="PS50191">
    <property type="entry name" value="CRAL_TRIO"/>
    <property type="match status" value="1"/>
</dbReference>
<evidence type="ECO:0000256" key="7">
    <source>
        <dbReference type="ARBA" id="ARBA00023121"/>
    </source>
</evidence>
<accession>A0A5P1ELS8</accession>
<dbReference type="PANTHER" id="PTHR45932">
    <property type="entry name" value="PATELLIN-1"/>
    <property type="match status" value="1"/>
</dbReference>
<dbReference type="Pfam" id="PF03765">
    <property type="entry name" value="CRAL_TRIO_N"/>
    <property type="match status" value="1"/>
</dbReference>
<dbReference type="PANTHER" id="PTHR45932:SF2">
    <property type="entry name" value="PATELLIN-4"/>
    <property type="match status" value="1"/>
</dbReference>
<dbReference type="SMART" id="SM00516">
    <property type="entry name" value="SEC14"/>
    <property type="match status" value="1"/>
</dbReference>
<evidence type="ECO:0000256" key="1">
    <source>
        <dbReference type="ARBA" id="ARBA00004370"/>
    </source>
</evidence>
<protein>
    <recommendedName>
        <fullName evidence="15">CRAL-TRIO domain-containing protein</fullName>
    </recommendedName>
</protein>
<feature type="domain" description="GOLD" evidence="12">
    <location>
        <begin position="399"/>
        <end position="503"/>
    </location>
</feature>
<evidence type="ECO:0000259" key="11">
    <source>
        <dbReference type="PROSITE" id="PS50191"/>
    </source>
</evidence>
<dbReference type="Proteomes" id="UP000243459">
    <property type="component" value="Chromosome 6"/>
</dbReference>
<dbReference type="InterPro" id="IPR036865">
    <property type="entry name" value="CRAL-TRIO_dom_sf"/>
</dbReference>
<feature type="compositionally biased region" description="Basic and acidic residues" evidence="10">
    <location>
        <begin position="61"/>
        <end position="86"/>
    </location>
</feature>
<feature type="compositionally biased region" description="Basic and acidic residues" evidence="10">
    <location>
        <begin position="92"/>
        <end position="106"/>
    </location>
</feature>
<dbReference type="InterPro" id="IPR011074">
    <property type="entry name" value="CRAL/TRIO_N_dom"/>
</dbReference>
<dbReference type="SUPFAM" id="SSF52087">
    <property type="entry name" value="CRAL/TRIO domain"/>
    <property type="match status" value="1"/>
</dbReference>
<dbReference type="InterPro" id="IPR056794">
    <property type="entry name" value="PATL1-6_C_GOLD"/>
</dbReference>
<dbReference type="InterPro" id="IPR036273">
    <property type="entry name" value="CRAL/TRIO_N_dom_sf"/>
</dbReference>
<dbReference type="GO" id="GO:0005737">
    <property type="term" value="C:cytoplasm"/>
    <property type="evidence" value="ECO:0007669"/>
    <property type="project" value="UniProtKB-SubCell"/>
</dbReference>